<proteinExistence type="predicted"/>
<reference evidence="1" key="1">
    <citation type="submission" date="2022-08" db="EMBL/GenBank/DDBJ databases">
        <title>Novel sulphate-reducing endosymbionts in the free-living metamonad Anaeramoeba.</title>
        <authorList>
            <person name="Jerlstrom-Hultqvist J."/>
            <person name="Cepicka I."/>
            <person name="Gallot-Lavallee L."/>
            <person name="Salas-Leiva D."/>
            <person name="Curtis B.A."/>
            <person name="Zahonova K."/>
            <person name="Pipaliya S."/>
            <person name="Dacks J."/>
            <person name="Roger A.J."/>
        </authorList>
    </citation>
    <scope>NUCLEOTIDE SEQUENCE</scope>
    <source>
        <strain evidence="1">Busselton2</strain>
    </source>
</reference>
<dbReference type="Proteomes" id="UP001146793">
    <property type="component" value="Unassembled WGS sequence"/>
</dbReference>
<dbReference type="EMBL" id="JANTQA010000032">
    <property type="protein sequence ID" value="KAJ3440086.1"/>
    <property type="molecule type" value="Genomic_DNA"/>
</dbReference>
<dbReference type="AlphaFoldDB" id="A0AAV7ZDK6"/>
<protein>
    <recommendedName>
        <fullName evidence="3">Endonuclease/exonuclease/phosphatase domain-containing protein</fullName>
    </recommendedName>
</protein>
<comment type="caution">
    <text evidence="1">The sequence shown here is derived from an EMBL/GenBank/DDBJ whole genome shotgun (WGS) entry which is preliminary data.</text>
</comment>
<sequence length="335" mass="40967">MGIQFTDLIIINIYRRNDRNIEINKKIINILRKYKNNKTIIGGDFNLNENKIKLFEKFNFKIFLNNKPSRKPNNLDYFLTNFNNLKLNKSKTIKIFISDHNTIMNKFEINSNWEINDIYKIKDIPTFQEDFIQFFSRQNFNLNEENFILFKKKYKQKERIVFDIKQDKLKINNLLYKLFDKNETLHKIKKINELNYLKLLNQINEEYNKNKNTWKTLNKIRETSTKMFLNNETIFTVYNDFVKSISQKPNTNIINYIKKFKINKNSLNPIDIKEIFDQDKIKEIIKFQKNKSVKEFDKINHYKFIKNQPIQYLLNYNYFIKTVQNIFFKLDNRRN</sequence>
<name>A0AAV7ZDK6_9EUKA</name>
<evidence type="ECO:0000313" key="1">
    <source>
        <dbReference type="EMBL" id="KAJ3440086.1"/>
    </source>
</evidence>
<evidence type="ECO:0000313" key="2">
    <source>
        <dbReference type="Proteomes" id="UP001146793"/>
    </source>
</evidence>
<dbReference type="SUPFAM" id="SSF56219">
    <property type="entry name" value="DNase I-like"/>
    <property type="match status" value="1"/>
</dbReference>
<evidence type="ECO:0008006" key="3">
    <source>
        <dbReference type="Google" id="ProtNLM"/>
    </source>
</evidence>
<gene>
    <name evidence="1" type="ORF">M0812_16134</name>
</gene>
<organism evidence="1 2">
    <name type="scientific">Anaeramoeba flamelloides</name>
    <dbReference type="NCBI Taxonomy" id="1746091"/>
    <lineage>
        <taxon>Eukaryota</taxon>
        <taxon>Metamonada</taxon>
        <taxon>Anaeramoebidae</taxon>
        <taxon>Anaeramoeba</taxon>
    </lineage>
</organism>
<accession>A0AAV7ZDK6</accession>
<dbReference type="Gene3D" id="3.60.10.10">
    <property type="entry name" value="Endonuclease/exonuclease/phosphatase"/>
    <property type="match status" value="1"/>
</dbReference>
<dbReference type="InterPro" id="IPR036691">
    <property type="entry name" value="Endo/exonu/phosph_ase_sf"/>
</dbReference>